<dbReference type="GeneID" id="18564173"/>
<dbReference type="EMBL" id="GU580943">
    <property type="protein sequence ID" value="ADD81167.1"/>
    <property type="molecule type" value="Genomic_DNA"/>
</dbReference>
<proteinExistence type="predicted"/>
<protein>
    <submittedName>
        <fullName evidence="1">Gp62</fullName>
    </submittedName>
</protein>
<dbReference type="KEGG" id="vg:18564173"/>
<accession>D4P837</accession>
<dbReference type="Proteomes" id="UP000001504">
    <property type="component" value="Segment"/>
</dbReference>
<evidence type="ECO:0000313" key="1">
    <source>
        <dbReference type="EMBL" id="ADD81167.1"/>
    </source>
</evidence>
<evidence type="ECO:0000313" key="2">
    <source>
        <dbReference type="Proteomes" id="UP000001504"/>
    </source>
</evidence>
<reference evidence="1 2" key="1">
    <citation type="journal article" date="2011" name="Appl. Environ. Microbiol.">
        <title>Genomic and functional analyses of Rhodococcus equi phages ReqiPepy6, ReqiPoco6, ReqiPine5, and ReqiDocB7.</title>
        <authorList>
            <person name="Summer E.J."/>
            <person name="Liu M."/>
            <person name="Gill J.J."/>
            <person name="Grant M."/>
            <person name="Chan-Cortes T.N."/>
            <person name="Ferguson L."/>
            <person name="Janes C."/>
            <person name="Lange K."/>
            <person name="Bertoli M."/>
            <person name="Moore C."/>
            <person name="Orchard R.C."/>
            <person name="Cohen N."/>
            <person name="Young R."/>
        </authorList>
    </citation>
    <scope>NUCLEOTIDE SEQUENCE [LARGE SCALE GENOMIC DNA]</scope>
</reference>
<name>D4P837_9CAUD</name>
<keyword evidence="2" id="KW-1185">Reference proteome</keyword>
<dbReference type="RefSeq" id="YP_009016243.1">
    <property type="nucleotide sequence ID" value="NC_023722.1"/>
</dbReference>
<organism evidence="1 2">
    <name type="scientific">Rhodococcus phage ReqiPine5</name>
    <dbReference type="NCBI Taxonomy" id="691963"/>
    <lineage>
        <taxon>Viruses</taxon>
        <taxon>Duplodnaviria</taxon>
        <taxon>Heunggongvirae</taxon>
        <taxon>Uroviricota</taxon>
        <taxon>Caudoviricetes</taxon>
        <taxon>Caudoviricetes incertae sedis</taxon>
        <taxon>Reqipinevirus</taxon>
        <taxon>Reqipinevirus reqipine5</taxon>
    </lineage>
</organism>
<gene>
    <name evidence="1" type="ORF">ReqiPine5gene62</name>
</gene>
<sequence length="134" mass="14409">MTNDDDLKAKIGKAAINGWIAALTPPNTANSFRDGHIAAGRDVVALDGVHVFEVPKANGSEYGQHRWTTKSKDQIVERVAAVDHDGDVILSMTGYSGHYLTPTEAIALGERLIAAGLRGIEVEKEREDEDDASP</sequence>